<evidence type="ECO:0000256" key="2">
    <source>
        <dbReference type="ARBA" id="ARBA00004430"/>
    </source>
</evidence>
<evidence type="ECO:0000256" key="5">
    <source>
        <dbReference type="ARBA" id="ARBA00022490"/>
    </source>
</evidence>
<dbReference type="GO" id="GO:0005930">
    <property type="term" value="C:axoneme"/>
    <property type="evidence" value="ECO:0007669"/>
    <property type="project" value="UniProtKB-SubCell"/>
</dbReference>
<protein>
    <recommendedName>
        <fullName evidence="4">Cilia- and flagella-associated protein 300</fullName>
    </recommendedName>
</protein>
<dbReference type="InterPro" id="IPR029416">
    <property type="entry name" value="CFAP300"/>
</dbReference>
<keyword evidence="5" id="KW-0963">Cytoplasm</keyword>
<evidence type="ECO:0000313" key="9">
    <source>
        <dbReference type="Proteomes" id="UP000694557"/>
    </source>
</evidence>
<comment type="function">
    <text evidence="1">Cilium- and flagellum-specific protein that plays a role in axonemal structure organization and motility. May play a role in outer and inner dynein arm assembly.</text>
</comment>
<evidence type="ECO:0000256" key="7">
    <source>
        <dbReference type="ARBA" id="ARBA00023273"/>
    </source>
</evidence>
<comment type="similarity">
    <text evidence="3">Belongs to the CFAP300 family.</text>
</comment>
<keyword evidence="7" id="KW-0966">Cell projection</keyword>
<proteinExistence type="inferred from homology"/>
<sequence>MASETKFSFNLLPTKTFSFLQDKSTLQLLMKWSMLGRISAQAFSFDQNFYPYNSHDFTLSFFRDPCVLTNLRKMEAGAWVTLEGEVVCVQAEVVPCSEVSMEMFDPLYSSGIITSSGHITKCFHDTHPDYDLLRQMLQENGSEEYGVMERREFLFLVFKHMTLGGELCQYEDTINPYIDTTRTIYRDLVRYTDTVHHTILTPYTPTYTTTYTPTFTIHHTYTTHTIHPYCTPHHATHHTPHHTHTPYTTPYTMPYTTPYSHTVHHTPHHTPTTYNTMYSHTVHHTIHHTYTIHPHTTPYTTPYSHTVHHTIHHTYTIPYSHTVHHAYTTHTPTPYTTLYTTPYTHTSYTTPYSHTVHHTIYHTILTIHTTPYTPYRIPYTTA</sequence>
<accession>A0A8C7KQV3</accession>
<organism evidence="8 9">
    <name type="scientific">Oncorhynchus kisutch</name>
    <name type="common">Coho salmon</name>
    <name type="synonym">Salmo kisutch</name>
    <dbReference type="NCBI Taxonomy" id="8019"/>
    <lineage>
        <taxon>Eukaryota</taxon>
        <taxon>Metazoa</taxon>
        <taxon>Chordata</taxon>
        <taxon>Craniata</taxon>
        <taxon>Vertebrata</taxon>
        <taxon>Euteleostomi</taxon>
        <taxon>Actinopterygii</taxon>
        <taxon>Neopterygii</taxon>
        <taxon>Teleostei</taxon>
        <taxon>Protacanthopterygii</taxon>
        <taxon>Salmoniformes</taxon>
        <taxon>Salmonidae</taxon>
        <taxon>Salmoninae</taxon>
        <taxon>Oncorhynchus</taxon>
    </lineage>
</organism>
<reference evidence="8" key="2">
    <citation type="submission" date="2025-09" db="UniProtKB">
        <authorList>
            <consortium name="Ensembl"/>
        </authorList>
    </citation>
    <scope>IDENTIFICATION</scope>
</reference>
<gene>
    <name evidence="8" type="primary">CFAP300</name>
</gene>
<dbReference type="PANTHER" id="PTHR31078">
    <property type="entry name" value="CILIA- AND FLAGELLA-ASSOCIATED PROTEIN 300"/>
    <property type="match status" value="1"/>
</dbReference>
<dbReference type="AlphaFoldDB" id="A0A8C7KQV3"/>
<evidence type="ECO:0000256" key="4">
    <source>
        <dbReference type="ARBA" id="ARBA00022174"/>
    </source>
</evidence>
<dbReference type="Pfam" id="PF14926">
    <property type="entry name" value="CFAP300"/>
    <property type="match status" value="1"/>
</dbReference>
<comment type="subcellular location">
    <subcellularLocation>
        <location evidence="2">Cytoplasm</location>
        <location evidence="2">Cytoskeleton</location>
        <location evidence="2">Cilium axoneme</location>
    </subcellularLocation>
</comment>
<evidence type="ECO:0000256" key="3">
    <source>
        <dbReference type="ARBA" id="ARBA00009205"/>
    </source>
</evidence>
<dbReference type="PANTHER" id="PTHR31078:SF1">
    <property type="entry name" value="CILIA- AND FLAGELLA-ASSOCIATED PROTEIN 300"/>
    <property type="match status" value="1"/>
</dbReference>
<keyword evidence="6" id="KW-0206">Cytoskeleton</keyword>
<reference evidence="8" key="1">
    <citation type="submission" date="2025-08" db="UniProtKB">
        <authorList>
            <consortium name="Ensembl"/>
        </authorList>
    </citation>
    <scope>IDENTIFICATION</scope>
</reference>
<dbReference type="Ensembl" id="ENSOKIT00005113328.1">
    <property type="protein sequence ID" value="ENSOKIP00005105709.1"/>
    <property type="gene ID" value="ENSOKIG00005046497.1"/>
</dbReference>
<name>A0A8C7KQV3_ONCKI</name>
<evidence type="ECO:0000313" key="8">
    <source>
        <dbReference type="Ensembl" id="ENSOKIP00005105709.1"/>
    </source>
</evidence>
<evidence type="ECO:0000256" key="1">
    <source>
        <dbReference type="ARBA" id="ARBA00002404"/>
    </source>
</evidence>
<evidence type="ECO:0000256" key="6">
    <source>
        <dbReference type="ARBA" id="ARBA00023212"/>
    </source>
</evidence>
<keyword evidence="9" id="KW-1185">Reference proteome</keyword>
<dbReference type="Proteomes" id="UP000694557">
    <property type="component" value="Unassembled WGS sequence"/>
</dbReference>
<dbReference type="GeneTree" id="ENSGT00510000047559"/>